<feature type="compositionally biased region" description="Low complexity" evidence="1">
    <location>
        <begin position="173"/>
        <end position="187"/>
    </location>
</feature>
<reference evidence="2 3" key="1">
    <citation type="submission" date="2015-02" db="EMBL/GenBank/DDBJ databases">
        <authorList>
            <person name="Chooi Y.-H."/>
        </authorList>
    </citation>
    <scope>NUCLEOTIDE SEQUENCE [LARGE SCALE GENOMIC DNA]</scope>
    <source>
        <strain evidence="2">E3</strain>
    </source>
</reference>
<proteinExistence type="predicted"/>
<feature type="compositionally biased region" description="Basic residues" evidence="1">
    <location>
        <begin position="214"/>
        <end position="224"/>
    </location>
</feature>
<feature type="region of interest" description="Disordered" evidence="1">
    <location>
        <begin position="1"/>
        <end position="259"/>
    </location>
</feature>
<dbReference type="EMBL" id="CDSF01000085">
    <property type="protein sequence ID" value="CEO98465.1"/>
    <property type="molecule type" value="Genomic_DNA"/>
</dbReference>
<dbReference type="AlphaFoldDB" id="A0A0G4IT73"/>
<dbReference type="Proteomes" id="UP000039324">
    <property type="component" value="Unassembled WGS sequence"/>
</dbReference>
<evidence type="ECO:0000256" key="1">
    <source>
        <dbReference type="SAM" id="MobiDB-lite"/>
    </source>
</evidence>
<feature type="compositionally biased region" description="Basic and acidic residues" evidence="1">
    <location>
        <begin position="1"/>
        <end position="11"/>
    </location>
</feature>
<feature type="compositionally biased region" description="Basic and acidic residues" evidence="1">
    <location>
        <begin position="54"/>
        <end position="72"/>
    </location>
</feature>
<feature type="non-terminal residue" evidence="2">
    <location>
        <position position="1"/>
    </location>
</feature>
<sequence>KAEEQAARDRPAASGTGPGRRPPCRGPGRRRHRVRRATPGSYQPGRSVAGGHGRRPDSIVRRRSGRVADDGTRRHRAPGHLRQQPHVLNGGPSVAPHRFRRRLPRVRPGGRRRRRPVWHRRVHRPGGTGARAPVHVRVGPLEPGRVRSVLDQRRRGRVRAPSRRWTPVRRPARPVAGVRVPSASRRSSPARRRGAGADGVEDREAPARMAPERRGHRTATRKRPSLVQDARRGVPPGRVARAVTRSTGQDVRPDVDLNI</sequence>
<evidence type="ECO:0000313" key="2">
    <source>
        <dbReference type="EMBL" id="CEO98465.1"/>
    </source>
</evidence>
<accession>A0A0G4IT73</accession>
<dbReference type="OMA" id="VWHRRVH"/>
<keyword evidence="3" id="KW-1185">Reference proteome</keyword>
<protein>
    <submittedName>
        <fullName evidence="2">Uncharacterized protein</fullName>
    </submittedName>
</protein>
<feature type="compositionally biased region" description="Basic and acidic residues" evidence="1">
    <location>
        <begin position="144"/>
        <end position="153"/>
    </location>
</feature>
<feature type="compositionally biased region" description="Basic residues" evidence="1">
    <location>
        <begin position="27"/>
        <end position="36"/>
    </location>
</feature>
<feature type="compositionally biased region" description="Basic residues" evidence="1">
    <location>
        <begin position="97"/>
        <end position="124"/>
    </location>
</feature>
<organism evidence="2 3">
    <name type="scientific">Plasmodiophora brassicae</name>
    <name type="common">Clubroot disease agent</name>
    <dbReference type="NCBI Taxonomy" id="37360"/>
    <lineage>
        <taxon>Eukaryota</taxon>
        <taxon>Sar</taxon>
        <taxon>Rhizaria</taxon>
        <taxon>Endomyxa</taxon>
        <taxon>Phytomyxea</taxon>
        <taxon>Plasmodiophorida</taxon>
        <taxon>Plasmodiophoridae</taxon>
        <taxon>Plasmodiophora</taxon>
    </lineage>
</organism>
<evidence type="ECO:0000313" key="3">
    <source>
        <dbReference type="Proteomes" id="UP000039324"/>
    </source>
</evidence>
<gene>
    <name evidence="2" type="ORF">PBRA_006579</name>
</gene>
<name>A0A0G4IT73_PLABS</name>
<feature type="compositionally biased region" description="Basic residues" evidence="1">
    <location>
        <begin position="154"/>
        <end position="172"/>
    </location>
</feature>
<feature type="compositionally biased region" description="Basic and acidic residues" evidence="1">
    <location>
        <begin position="200"/>
        <end position="213"/>
    </location>
</feature>